<protein>
    <submittedName>
        <fullName evidence="1">DUF2857 domain-containing protein</fullName>
    </submittedName>
</protein>
<evidence type="ECO:0000313" key="2">
    <source>
        <dbReference type="Proteomes" id="UP001246690"/>
    </source>
</evidence>
<reference evidence="1 2" key="1">
    <citation type="submission" date="2023-09" db="EMBL/GenBank/DDBJ databases">
        <title>Buttiauxella selenatireducens sp. nov., isolated from the rhizosphere of Cardamine hupingshanesis.</title>
        <authorList>
            <person name="Zhang S."/>
            <person name="Xu Z."/>
            <person name="Wang H."/>
            <person name="Guo Y."/>
        </authorList>
    </citation>
    <scope>NUCLEOTIDE SEQUENCE [LARGE SCALE GENOMIC DNA]</scope>
    <source>
        <strain evidence="1 2">R73</strain>
    </source>
</reference>
<evidence type="ECO:0000313" key="1">
    <source>
        <dbReference type="EMBL" id="WMY72517.1"/>
    </source>
</evidence>
<dbReference type="EMBL" id="CP133838">
    <property type="protein sequence ID" value="WMY72517.1"/>
    <property type="molecule type" value="Genomic_DNA"/>
</dbReference>
<dbReference type="Pfam" id="PF11198">
    <property type="entry name" value="DUF2857"/>
    <property type="match status" value="1"/>
</dbReference>
<dbReference type="Proteomes" id="UP001246690">
    <property type="component" value="Chromosome"/>
</dbReference>
<proteinExistence type="predicted"/>
<dbReference type="RefSeq" id="WP_309874466.1">
    <property type="nucleotide sequence ID" value="NZ_CP133838.1"/>
</dbReference>
<dbReference type="InterPro" id="IPR021364">
    <property type="entry name" value="DUF2857"/>
</dbReference>
<keyword evidence="2" id="KW-1185">Reference proteome</keyword>
<sequence length="193" mass="22025">MTPSLNYTVLTDALHALKEGNLRYCEAMGFTCDELDAISRLSVEELFILSQTTAPFMNVTIQHEVLRQVLARAEQEIQLQRRITRAIELGGSIELLGHFFGLPSGEVCNRRRISGIQVAQGRTRLPDENTDCQIWLQWEQRRPENLLSMDSLDVMMDITDSLSGQENTEALSLTVVWNRIMSCEKDLLQARER</sequence>
<gene>
    <name evidence="1" type="ORF">RHD99_13580</name>
</gene>
<accession>A0ABY9S8Y3</accession>
<name>A0ABY9S8Y3_9ENTR</name>
<organism evidence="1 2">
    <name type="scientific">Buttiauxella selenatireducens</name>
    <dbReference type="NCBI Taxonomy" id="3073902"/>
    <lineage>
        <taxon>Bacteria</taxon>
        <taxon>Pseudomonadati</taxon>
        <taxon>Pseudomonadota</taxon>
        <taxon>Gammaproteobacteria</taxon>
        <taxon>Enterobacterales</taxon>
        <taxon>Enterobacteriaceae</taxon>
        <taxon>Buttiauxella</taxon>
    </lineage>
</organism>